<proteinExistence type="predicted"/>
<gene>
    <name evidence="1" type="ORF">GPUH_LOCUS6496</name>
</gene>
<keyword evidence="2" id="KW-1185">Reference proteome</keyword>
<name>A0A3P6SMP2_9BILA</name>
<dbReference type="EMBL" id="UYRT01015366">
    <property type="protein sequence ID" value="VDK54948.1"/>
    <property type="molecule type" value="Genomic_DNA"/>
</dbReference>
<organism evidence="1 2">
    <name type="scientific">Gongylonema pulchrum</name>
    <dbReference type="NCBI Taxonomy" id="637853"/>
    <lineage>
        <taxon>Eukaryota</taxon>
        <taxon>Metazoa</taxon>
        <taxon>Ecdysozoa</taxon>
        <taxon>Nematoda</taxon>
        <taxon>Chromadorea</taxon>
        <taxon>Rhabditida</taxon>
        <taxon>Spirurina</taxon>
        <taxon>Spiruromorpha</taxon>
        <taxon>Spiruroidea</taxon>
        <taxon>Gongylonematidae</taxon>
        <taxon>Gongylonema</taxon>
    </lineage>
</organism>
<evidence type="ECO:0000313" key="1">
    <source>
        <dbReference type="EMBL" id="VDK54948.1"/>
    </source>
</evidence>
<sequence length="39" mass="4417">MKALVDEQNRNRTKVMCRRCQGVVFGPKRAVLLEGTAQL</sequence>
<dbReference type="Proteomes" id="UP000271098">
    <property type="component" value="Unassembled WGS sequence"/>
</dbReference>
<reference evidence="1 2" key="1">
    <citation type="submission" date="2018-11" db="EMBL/GenBank/DDBJ databases">
        <authorList>
            <consortium name="Pathogen Informatics"/>
        </authorList>
    </citation>
    <scope>NUCLEOTIDE SEQUENCE [LARGE SCALE GENOMIC DNA]</scope>
</reference>
<dbReference type="AlphaFoldDB" id="A0A3P6SMP2"/>
<protein>
    <submittedName>
        <fullName evidence="1">Uncharacterized protein</fullName>
    </submittedName>
</protein>
<dbReference type="OrthoDB" id="30840at2759"/>
<accession>A0A3P6SMP2</accession>
<evidence type="ECO:0000313" key="2">
    <source>
        <dbReference type="Proteomes" id="UP000271098"/>
    </source>
</evidence>